<dbReference type="PANTHER" id="PTHR24321:SF13">
    <property type="entry name" value="2,3-DIHYDRO-2,3-DIHYDROXYBENZOATE DEHYDROGENASE"/>
    <property type="match status" value="1"/>
</dbReference>
<dbReference type="PANTHER" id="PTHR24321">
    <property type="entry name" value="DEHYDROGENASES, SHORT CHAIN"/>
    <property type="match status" value="1"/>
</dbReference>
<comment type="similarity">
    <text evidence="1">Belongs to the short-chain dehydrogenases/reductases (SDR) family.</text>
</comment>
<dbReference type="InterPro" id="IPR036291">
    <property type="entry name" value="NAD(P)-bd_dom_sf"/>
</dbReference>
<organism evidence="5 6">
    <name type="scientific">Motilimonas cestriensis</name>
    <dbReference type="NCBI Taxonomy" id="2742685"/>
    <lineage>
        <taxon>Bacteria</taxon>
        <taxon>Pseudomonadati</taxon>
        <taxon>Pseudomonadota</taxon>
        <taxon>Gammaproteobacteria</taxon>
        <taxon>Alteromonadales</taxon>
        <taxon>Alteromonadales genera incertae sedis</taxon>
        <taxon>Motilimonas</taxon>
    </lineage>
</organism>
<dbReference type="Proteomes" id="UP001201273">
    <property type="component" value="Unassembled WGS sequence"/>
</dbReference>
<sequence length="251" mass="26874">MQEQLFLNKVVWVTGAAKGIGRAIAQQFVDQGAEVIGFDIAFGADNYPFVTQRVDISDAAAVTAMAQSVLAQQPQLDVLVNVAGILRLGEVEQLTVDDWQACLDVNVSGPFYLLQQVIPTFKRQHHGAIVNVSSNAAHVPRQLMSAYCASKAALTSLSHCVALELAPFGVRCNLVSPGSTDTDMQRALWHSHDAEQRTIEGFPSQFKLGIPLGKIAKPQDIAGVVLFLASEAANHVTMQDIVVDGGAILNA</sequence>
<dbReference type="InterPro" id="IPR003560">
    <property type="entry name" value="DHB_DH"/>
</dbReference>
<dbReference type="Gene3D" id="3.40.50.720">
    <property type="entry name" value="NAD(P)-binding Rossmann-like Domain"/>
    <property type="match status" value="1"/>
</dbReference>
<dbReference type="RefSeq" id="WP_233054755.1">
    <property type="nucleotide sequence ID" value="NZ_JAIMJA010000029.1"/>
</dbReference>
<name>A0ABS8WI08_9GAMM</name>
<dbReference type="InterPro" id="IPR020904">
    <property type="entry name" value="Sc_DH/Rdtase_CS"/>
</dbReference>
<evidence type="ECO:0000259" key="4">
    <source>
        <dbReference type="SMART" id="SM00822"/>
    </source>
</evidence>
<dbReference type="EMBL" id="JAIMJA010000029">
    <property type="protein sequence ID" value="MCE2597005.1"/>
    <property type="molecule type" value="Genomic_DNA"/>
</dbReference>
<dbReference type="EC" id="1.3.1.28" evidence="3"/>
<feature type="domain" description="Ketoreductase" evidence="4">
    <location>
        <begin position="9"/>
        <end position="178"/>
    </location>
</feature>
<protein>
    <recommendedName>
        <fullName evidence="3">2,3-dihydro-2,3-dihydroxybenzoate dehydrogenase</fullName>
        <ecNumber evidence="3">1.3.1.28</ecNumber>
    </recommendedName>
</protein>
<dbReference type="PRINTS" id="PR00080">
    <property type="entry name" value="SDRFAMILY"/>
</dbReference>
<evidence type="ECO:0000256" key="3">
    <source>
        <dbReference type="NCBIfam" id="TIGR04316"/>
    </source>
</evidence>
<keyword evidence="6" id="KW-1185">Reference proteome</keyword>
<dbReference type="PRINTS" id="PR01397">
    <property type="entry name" value="DHBDHDRGNASE"/>
</dbReference>
<evidence type="ECO:0000256" key="1">
    <source>
        <dbReference type="ARBA" id="ARBA00006484"/>
    </source>
</evidence>
<dbReference type="InterPro" id="IPR002347">
    <property type="entry name" value="SDR_fam"/>
</dbReference>
<dbReference type="Pfam" id="PF13561">
    <property type="entry name" value="adh_short_C2"/>
    <property type="match status" value="1"/>
</dbReference>
<dbReference type="NCBIfam" id="NF006074">
    <property type="entry name" value="PRK08220.1"/>
    <property type="match status" value="1"/>
</dbReference>
<gene>
    <name evidence="5" type="primary">dhbA</name>
    <name evidence="5" type="ORF">K6Y31_19700</name>
</gene>
<evidence type="ECO:0000313" key="6">
    <source>
        <dbReference type="Proteomes" id="UP001201273"/>
    </source>
</evidence>
<evidence type="ECO:0000256" key="2">
    <source>
        <dbReference type="ARBA" id="ARBA00023002"/>
    </source>
</evidence>
<dbReference type="NCBIfam" id="TIGR04316">
    <property type="entry name" value="dhbA_paeA"/>
    <property type="match status" value="1"/>
</dbReference>
<accession>A0ABS8WI08</accession>
<reference evidence="5 6" key="1">
    <citation type="journal article" date="2022" name="Environ. Microbiol. Rep.">
        <title>Eco-phylogenetic analyses reveal divergent evolution of vitamin B12 metabolism in the marine bacterial family 'Psychromonadaceae'.</title>
        <authorList>
            <person name="Jin X."/>
            <person name="Yang Y."/>
            <person name="Cao H."/>
            <person name="Gao B."/>
            <person name="Zhao Z."/>
        </authorList>
    </citation>
    <scope>NUCLEOTIDE SEQUENCE [LARGE SCALE GENOMIC DNA]</scope>
    <source>
        <strain evidence="5 6">MKS20</strain>
    </source>
</reference>
<dbReference type="SUPFAM" id="SSF51735">
    <property type="entry name" value="NAD(P)-binding Rossmann-fold domains"/>
    <property type="match status" value="1"/>
</dbReference>
<proteinExistence type="inferred from homology"/>
<dbReference type="InterPro" id="IPR057326">
    <property type="entry name" value="KR_dom"/>
</dbReference>
<dbReference type="GO" id="GO:0008667">
    <property type="term" value="F:2,3-dihydro-2,3-dihydroxybenzoate dehydrogenase activity"/>
    <property type="evidence" value="ECO:0007669"/>
    <property type="project" value="UniProtKB-EC"/>
</dbReference>
<keyword evidence="2 5" id="KW-0560">Oxidoreductase</keyword>
<evidence type="ECO:0000313" key="5">
    <source>
        <dbReference type="EMBL" id="MCE2597005.1"/>
    </source>
</evidence>
<dbReference type="SMART" id="SM00822">
    <property type="entry name" value="PKS_KR"/>
    <property type="match status" value="1"/>
</dbReference>
<dbReference type="PROSITE" id="PS00061">
    <property type="entry name" value="ADH_SHORT"/>
    <property type="match status" value="1"/>
</dbReference>
<comment type="caution">
    <text evidence="5">The sequence shown here is derived from an EMBL/GenBank/DDBJ whole genome shotgun (WGS) entry which is preliminary data.</text>
</comment>